<dbReference type="EMBL" id="WMBE01000001">
    <property type="protein sequence ID" value="MDG0865679.1"/>
    <property type="molecule type" value="Genomic_DNA"/>
</dbReference>
<organism evidence="2 3">
    <name type="scientific">Candidatus Lucifugimonas marina</name>
    <dbReference type="NCBI Taxonomy" id="3038979"/>
    <lineage>
        <taxon>Bacteria</taxon>
        <taxon>Bacillati</taxon>
        <taxon>Chloroflexota</taxon>
        <taxon>Dehalococcoidia</taxon>
        <taxon>SAR202 cluster</taxon>
        <taxon>Candidatus Lucifugimonadales</taxon>
        <taxon>Candidatus Lucifugimonadaceae</taxon>
        <taxon>Candidatus Lucifugimonas</taxon>
    </lineage>
</organism>
<reference evidence="3 4" key="1">
    <citation type="submission" date="2019-11" db="EMBL/GenBank/DDBJ databases">
        <authorList>
            <person name="Cho J.-C."/>
        </authorList>
    </citation>
    <scope>NUCLEOTIDE SEQUENCE [LARGE SCALE GENOMIC DNA]</scope>
    <source>
        <strain evidence="2 3">JH1073</strain>
        <strain evidence="1 4">JH702</strain>
    </source>
</reference>
<name>A0AAJ6CRT9_9CHLR</name>
<keyword evidence="3" id="KW-1185">Reference proteome</keyword>
<reference evidence="3" key="3">
    <citation type="submission" date="2023-06" db="EMBL/GenBank/DDBJ databases">
        <title>Pangenomics reveal diversification of enzyme families and niche specialization in globally abundant SAR202 bacteria.</title>
        <authorList>
            <person name="Saw J.H.W."/>
        </authorList>
    </citation>
    <scope>NUCLEOTIDE SEQUENCE [LARGE SCALE GENOMIC DNA]</scope>
    <source>
        <strain evidence="3">JH1073</strain>
    </source>
</reference>
<gene>
    <name evidence="1" type="ORF">GKO46_01145</name>
    <name evidence="2" type="ORF">GKO48_08080</name>
</gene>
<evidence type="ECO:0000313" key="1">
    <source>
        <dbReference type="EMBL" id="MDG0865679.1"/>
    </source>
</evidence>
<proteinExistence type="predicted"/>
<evidence type="ECO:0000313" key="4">
    <source>
        <dbReference type="Proteomes" id="UP001321249"/>
    </source>
</evidence>
<evidence type="ECO:0000313" key="2">
    <source>
        <dbReference type="EMBL" id="WFG39576.1"/>
    </source>
</evidence>
<evidence type="ECO:0000313" key="3">
    <source>
        <dbReference type="Proteomes" id="UP001219901"/>
    </source>
</evidence>
<dbReference type="AlphaFoldDB" id="A0AAJ6CRT9"/>
<protein>
    <submittedName>
        <fullName evidence="2">Uncharacterized protein</fullName>
    </submittedName>
</protein>
<dbReference type="EMBL" id="CP046147">
    <property type="protein sequence ID" value="WFG39576.1"/>
    <property type="molecule type" value="Genomic_DNA"/>
</dbReference>
<dbReference type="RefSeq" id="WP_342823414.1">
    <property type="nucleotide sequence ID" value="NZ_CP046146.1"/>
</dbReference>
<dbReference type="Proteomes" id="UP001321249">
    <property type="component" value="Unassembled WGS sequence"/>
</dbReference>
<reference evidence="2" key="2">
    <citation type="journal article" date="2023" name="Nat. Commun.">
        <title>Cultivation of marine bacteria of the SAR202 clade.</title>
        <authorList>
            <person name="Lim Y."/>
            <person name="Seo J.H."/>
            <person name="Giovannoni S.J."/>
            <person name="Kang I."/>
            <person name="Cho J.C."/>
        </authorList>
    </citation>
    <scope>NUCLEOTIDE SEQUENCE</scope>
    <source>
        <strain evidence="2">JH1073</strain>
    </source>
</reference>
<dbReference type="Proteomes" id="UP001219901">
    <property type="component" value="Chromosome"/>
</dbReference>
<sequence>MADFEEVIVTLQTSTEVEIHSWAGNDDALPLIIVAPDTSPRDWDEFVSYLSPSHSPLLARVTSPLELLMLIWEIGEPVLLLAQGPEATEIASETVATAAGSISSLIICDGELSDGQLDSMHEIATLILRGRQNDVLSHESAVCMHDALRHSILIEPENCANFPAKDNPDAAASAVNWFIAGPGNDSPEFDEAEPVDPKA</sequence>
<accession>A0AAJ6CRT9</accession>